<organism evidence="3">
    <name type="scientific">mine drainage metagenome</name>
    <dbReference type="NCBI Taxonomy" id="410659"/>
    <lineage>
        <taxon>unclassified sequences</taxon>
        <taxon>metagenomes</taxon>
        <taxon>ecological metagenomes</taxon>
    </lineage>
</organism>
<sequence length="141" mass="15268">MLAKVESGSVVPNYNIAKRLFERLEELEHSKEKSAAQVMHRKVVGLKSTDTVGRMTLIAKREGISQFPVYEGKAIIGSITTKDVMDTDKDKNIGSIAKAPFPTISENVPISTVKALLKSSAAVLVMRGSKVVGIITPEDTI</sequence>
<protein>
    <submittedName>
        <fullName evidence="3">Cystathionine beta-synthase, core domain protein</fullName>
    </submittedName>
</protein>
<dbReference type="Pfam" id="PF00571">
    <property type="entry name" value="CBS"/>
    <property type="match status" value="2"/>
</dbReference>
<keyword evidence="1" id="KW-0129">CBS domain</keyword>
<gene>
    <name evidence="3" type="ORF">B2A_06230</name>
</gene>
<name>T0ZZX0_9ZZZZ</name>
<evidence type="ECO:0000256" key="1">
    <source>
        <dbReference type="ARBA" id="ARBA00023122"/>
    </source>
</evidence>
<dbReference type="InterPro" id="IPR051257">
    <property type="entry name" value="Diverse_CBS-Domain"/>
</dbReference>
<reference evidence="3" key="1">
    <citation type="submission" date="2013-08" db="EMBL/GenBank/DDBJ databases">
        <authorList>
            <person name="Mendez C."/>
            <person name="Richter M."/>
            <person name="Ferrer M."/>
            <person name="Sanchez J."/>
        </authorList>
    </citation>
    <scope>NUCLEOTIDE SEQUENCE</scope>
</reference>
<dbReference type="AlphaFoldDB" id="T0ZZX0"/>
<accession>T0ZZX0</accession>
<comment type="caution">
    <text evidence="3">The sequence shown here is derived from an EMBL/GenBank/DDBJ whole genome shotgun (WGS) entry which is preliminary data.</text>
</comment>
<feature type="domain" description="CBS" evidence="2">
    <location>
        <begin position="94"/>
        <end position="139"/>
    </location>
</feature>
<dbReference type="InterPro" id="IPR046342">
    <property type="entry name" value="CBS_dom_sf"/>
</dbReference>
<proteinExistence type="predicted"/>
<dbReference type="InterPro" id="IPR017158">
    <property type="entry name" value="Tscrpt-reg_CBS-contain_prd"/>
</dbReference>
<dbReference type="SUPFAM" id="SSF54631">
    <property type="entry name" value="CBS-domain pair"/>
    <property type="match status" value="1"/>
</dbReference>
<evidence type="ECO:0000259" key="2">
    <source>
        <dbReference type="Pfam" id="PF00571"/>
    </source>
</evidence>
<dbReference type="Gene3D" id="3.10.580.10">
    <property type="entry name" value="CBS-domain"/>
    <property type="match status" value="1"/>
</dbReference>
<dbReference type="InterPro" id="IPR000644">
    <property type="entry name" value="CBS_dom"/>
</dbReference>
<feature type="domain" description="CBS" evidence="2">
    <location>
        <begin position="36"/>
        <end position="86"/>
    </location>
</feature>
<dbReference type="EMBL" id="AUZZ01004388">
    <property type="protein sequence ID" value="EQD53851.1"/>
    <property type="molecule type" value="Genomic_DNA"/>
</dbReference>
<evidence type="ECO:0000313" key="3">
    <source>
        <dbReference type="EMBL" id="EQD53851.1"/>
    </source>
</evidence>
<dbReference type="PIRSF" id="PIRSF037253">
    <property type="entry name" value="HTH_CBS_prd"/>
    <property type="match status" value="1"/>
</dbReference>
<dbReference type="PANTHER" id="PTHR43080">
    <property type="entry name" value="CBS DOMAIN-CONTAINING PROTEIN CBSX3, MITOCHONDRIAL"/>
    <property type="match status" value="1"/>
</dbReference>
<reference evidence="3" key="2">
    <citation type="journal article" date="2014" name="ISME J.">
        <title>Microbial stratification in low pH oxic and suboxic macroscopic growths along an acid mine drainage.</title>
        <authorList>
            <person name="Mendez-Garcia C."/>
            <person name="Mesa V."/>
            <person name="Sprenger R.R."/>
            <person name="Richter M."/>
            <person name="Diez M.S."/>
            <person name="Solano J."/>
            <person name="Bargiela R."/>
            <person name="Golyshina O.V."/>
            <person name="Manteca A."/>
            <person name="Ramos J.L."/>
            <person name="Gallego J.R."/>
            <person name="Llorente I."/>
            <person name="Martins Dos Santos V.A."/>
            <person name="Jensen O.N."/>
            <person name="Pelaez A.I."/>
            <person name="Sanchez J."/>
            <person name="Ferrer M."/>
        </authorList>
    </citation>
    <scope>NUCLEOTIDE SEQUENCE</scope>
</reference>
<dbReference type="PANTHER" id="PTHR43080:SF4">
    <property type="entry name" value="CRO-LIKE PROTEIN"/>
    <property type="match status" value="1"/>
</dbReference>